<keyword evidence="2" id="KW-0472">Membrane</keyword>
<dbReference type="Proteomes" id="UP000663853">
    <property type="component" value="Unassembled WGS sequence"/>
</dbReference>
<evidence type="ECO:0000313" key="4">
    <source>
        <dbReference type="Proteomes" id="UP000663853"/>
    </source>
</evidence>
<protein>
    <recommendedName>
        <fullName evidence="5">Transmembrane protein</fullName>
    </recommendedName>
</protein>
<feature type="transmembrane region" description="Helical" evidence="2">
    <location>
        <begin position="28"/>
        <end position="46"/>
    </location>
</feature>
<evidence type="ECO:0000256" key="1">
    <source>
        <dbReference type="SAM" id="MobiDB-lite"/>
    </source>
</evidence>
<name>A0A8H3AFW2_9AGAM</name>
<accession>A0A8H3AFW2</accession>
<comment type="caution">
    <text evidence="3">The sequence shown here is derived from an EMBL/GenBank/DDBJ whole genome shotgun (WGS) entry which is preliminary data.</text>
</comment>
<keyword evidence="2" id="KW-0812">Transmembrane</keyword>
<dbReference type="EMBL" id="CAJMXA010000347">
    <property type="protein sequence ID" value="CAE6427317.1"/>
    <property type="molecule type" value="Genomic_DNA"/>
</dbReference>
<evidence type="ECO:0000256" key="2">
    <source>
        <dbReference type="SAM" id="Phobius"/>
    </source>
</evidence>
<reference evidence="3" key="1">
    <citation type="submission" date="2021-01" db="EMBL/GenBank/DDBJ databases">
        <authorList>
            <person name="Kaushik A."/>
        </authorList>
    </citation>
    <scope>NUCLEOTIDE SEQUENCE</scope>
    <source>
        <strain evidence="3">AG6-10EEA</strain>
    </source>
</reference>
<gene>
    <name evidence="3" type="ORF">RDB_LOCUS19405</name>
</gene>
<feature type="region of interest" description="Disordered" evidence="1">
    <location>
        <begin position="272"/>
        <end position="303"/>
    </location>
</feature>
<feature type="compositionally biased region" description="Polar residues" evidence="1">
    <location>
        <begin position="1"/>
        <end position="12"/>
    </location>
</feature>
<evidence type="ECO:0008006" key="5">
    <source>
        <dbReference type="Google" id="ProtNLM"/>
    </source>
</evidence>
<dbReference type="AlphaFoldDB" id="A0A8H3AFW2"/>
<sequence>MSAPTQQPTTAPGNGARNQDEDHTSRSLGVWIPWVIICWCTLGFPAKYRERLRLFEGLYDIDDPYLAWSGEATYSDRGDEKGSQKTMREKQQEEWDRLNITVSVITATSAAALAIQATSNTIQVYWLVTSFYSIAFGLSLEGLILITYMTIAAGGSSDEAITRIARGELILSQSSRKPSRFTKKLMIKLAAFIMALPAILATYSSMSLLLGLTAMVVAGSGQGVDTRGTQYIIVTIIPVGIGFLFLFTAIVICEMGNWTEIWGRRAQAKPKRLNSSGREPAGANPGSIVPPIVPNNPQQTEQC</sequence>
<feature type="transmembrane region" description="Helical" evidence="2">
    <location>
        <begin position="185"/>
        <end position="218"/>
    </location>
</feature>
<evidence type="ECO:0000313" key="3">
    <source>
        <dbReference type="EMBL" id="CAE6427317.1"/>
    </source>
</evidence>
<feature type="transmembrane region" description="Helical" evidence="2">
    <location>
        <begin position="98"/>
        <end position="118"/>
    </location>
</feature>
<organism evidence="3 4">
    <name type="scientific">Rhizoctonia solani</name>
    <dbReference type="NCBI Taxonomy" id="456999"/>
    <lineage>
        <taxon>Eukaryota</taxon>
        <taxon>Fungi</taxon>
        <taxon>Dikarya</taxon>
        <taxon>Basidiomycota</taxon>
        <taxon>Agaricomycotina</taxon>
        <taxon>Agaricomycetes</taxon>
        <taxon>Cantharellales</taxon>
        <taxon>Ceratobasidiaceae</taxon>
        <taxon>Rhizoctonia</taxon>
    </lineage>
</organism>
<keyword evidence="2" id="KW-1133">Transmembrane helix</keyword>
<feature type="transmembrane region" description="Helical" evidence="2">
    <location>
        <begin position="230"/>
        <end position="255"/>
    </location>
</feature>
<feature type="region of interest" description="Disordered" evidence="1">
    <location>
        <begin position="1"/>
        <end position="22"/>
    </location>
</feature>
<proteinExistence type="predicted"/>
<feature type="transmembrane region" description="Helical" evidence="2">
    <location>
        <begin position="124"/>
        <end position="146"/>
    </location>
</feature>